<dbReference type="Proteomes" id="UP000198287">
    <property type="component" value="Unassembled WGS sequence"/>
</dbReference>
<gene>
    <name evidence="2" type="ORF">Fcan01_03102</name>
</gene>
<accession>A0A226F6I2</accession>
<evidence type="ECO:0000256" key="1">
    <source>
        <dbReference type="SAM" id="Phobius"/>
    </source>
</evidence>
<comment type="caution">
    <text evidence="2">The sequence shown here is derived from an EMBL/GenBank/DDBJ whole genome shotgun (WGS) entry which is preliminary data.</text>
</comment>
<feature type="transmembrane region" description="Helical" evidence="1">
    <location>
        <begin position="12"/>
        <end position="37"/>
    </location>
</feature>
<sequence>MGKLNMAGSILIFPFKFAIIILLALIFAPLTLLLSLINELCRIVVSLLLKVKYGASKVTLVSKGENNVWHFKKEGNYRIVTLLRIYKDPIDLDFLRDQFNRNVLERTEADGRTKTFAQLKKTLVKKFGYFCERDDTQEFDLKKHIIAYDLSKPNDNRDYFTDEEFFTTIMPNLTQDMTEAKPQWEDVIMRVMFKDQDHPVTVQCLRWHHGIMDGVTVDSIHKFCMSNRPPGQELVEASGAPYPFNPFKPMRIGKYKLCLLKFVSFFTAPYIGIKSCLQLSHSRFFVKSYTNRRHFGWTSKMDFNLLKEIKNSMGGDVSISAIMATALSSTFQEMGRQFPREGKDDCTIPFTVIGSMLPYRGIGPQNRFTVTPLALPSGGQGDCWRERLRTISAQIRGMDQRTLISFYVPRWLGRFPVPLVNLALRISGGIQQVTMTSMSTSREEWALFGVSKLMELGGWPLLYVNNGLSIATTRYADQFRFWIVSDNACLSREQFDYCTKQIVIEVNKMVTDCRTSTFNEV</sequence>
<evidence type="ECO:0000313" key="2">
    <source>
        <dbReference type="EMBL" id="OXA64811.1"/>
    </source>
</evidence>
<keyword evidence="3" id="KW-1185">Reference proteome</keyword>
<name>A0A226F6I2_FOLCA</name>
<dbReference type="AlphaFoldDB" id="A0A226F6I2"/>
<organism evidence="2 3">
    <name type="scientific">Folsomia candida</name>
    <name type="common">Springtail</name>
    <dbReference type="NCBI Taxonomy" id="158441"/>
    <lineage>
        <taxon>Eukaryota</taxon>
        <taxon>Metazoa</taxon>
        <taxon>Ecdysozoa</taxon>
        <taxon>Arthropoda</taxon>
        <taxon>Hexapoda</taxon>
        <taxon>Collembola</taxon>
        <taxon>Entomobryomorpha</taxon>
        <taxon>Isotomoidea</taxon>
        <taxon>Isotomidae</taxon>
        <taxon>Proisotominae</taxon>
        <taxon>Folsomia</taxon>
    </lineage>
</organism>
<keyword evidence="1" id="KW-0472">Membrane</keyword>
<keyword evidence="1" id="KW-1133">Transmembrane helix</keyword>
<evidence type="ECO:0008006" key="4">
    <source>
        <dbReference type="Google" id="ProtNLM"/>
    </source>
</evidence>
<dbReference type="EMBL" id="LNIX01000001">
    <property type="protein sequence ID" value="OXA64811.1"/>
    <property type="molecule type" value="Genomic_DNA"/>
</dbReference>
<reference evidence="2 3" key="1">
    <citation type="submission" date="2015-12" db="EMBL/GenBank/DDBJ databases">
        <title>The genome of Folsomia candida.</title>
        <authorList>
            <person name="Faddeeva A."/>
            <person name="Derks M.F."/>
            <person name="Anvar Y."/>
            <person name="Smit S."/>
            <person name="Van Straalen N."/>
            <person name="Roelofs D."/>
        </authorList>
    </citation>
    <scope>NUCLEOTIDE SEQUENCE [LARGE SCALE GENOMIC DNA]</scope>
    <source>
        <strain evidence="2 3">VU population</strain>
        <tissue evidence="2">Whole body</tissue>
    </source>
</reference>
<evidence type="ECO:0000313" key="3">
    <source>
        <dbReference type="Proteomes" id="UP000198287"/>
    </source>
</evidence>
<protein>
    <recommendedName>
        <fullName evidence="4">Diacylglycerol O-acyltransferase</fullName>
    </recommendedName>
</protein>
<proteinExistence type="predicted"/>
<keyword evidence="1" id="KW-0812">Transmembrane</keyword>